<evidence type="ECO:0000313" key="4">
    <source>
        <dbReference type="Proteomes" id="UP000190023"/>
    </source>
</evidence>
<evidence type="ECO:0008006" key="5">
    <source>
        <dbReference type="Google" id="ProtNLM"/>
    </source>
</evidence>
<evidence type="ECO:0000256" key="1">
    <source>
        <dbReference type="SAM" id="Coils"/>
    </source>
</evidence>
<accession>A0A1T0B2L7</accession>
<dbReference type="Pfam" id="PF09979">
    <property type="entry name" value="DUF2213"/>
    <property type="match status" value="1"/>
</dbReference>
<dbReference type="InterPro" id="IPR016913">
    <property type="entry name" value="UCP029215"/>
</dbReference>
<name>A0A1T0B2L7_9PAST</name>
<proteinExistence type="predicted"/>
<keyword evidence="1" id="KW-0175">Coiled coil</keyword>
<evidence type="ECO:0000256" key="2">
    <source>
        <dbReference type="SAM" id="MobiDB-lite"/>
    </source>
</evidence>
<sequence length="362" mass="39754">MQFKDKATTNRTFTKDGYLVVPASLSRLGVFDYHNSELGKGETGVKKIARTEKSLFSDSTLHSFENAPLTLGHPKEEVNATNWKALAVGTMRNVRRENDHLVGEAWIYDADAIKQVQEHGVAELSCGYQCELIDSQEAGVDFEMSPMVGNHIAIVANGRCGNSCKLADEQKEETKMGEKRKFLDTLLGAFGIKLTDEQAKKVEEEEKVDEGKTKPDTPPKSTEKDAPQDEPKDKDKEKKTVNDADLAKQLADAQAEIQRLKDEKNNSETEAKRTALLSDAKACFADVSFADNASVRDIHQQAVISTGIFAKDELATMSDAELAGAYLTAKATAKKLADKALGTALLKDATPAQRFDFNSYNQ</sequence>
<evidence type="ECO:0000313" key="3">
    <source>
        <dbReference type="EMBL" id="OOS04159.1"/>
    </source>
</evidence>
<dbReference type="STRING" id="123822.B0188_05720"/>
<dbReference type="OrthoDB" id="9813763at2"/>
<keyword evidence="4" id="KW-1185">Reference proteome</keyword>
<dbReference type="EMBL" id="MUYB01000021">
    <property type="protein sequence ID" value="OOS04159.1"/>
    <property type="molecule type" value="Genomic_DNA"/>
</dbReference>
<comment type="caution">
    <text evidence="3">The sequence shown here is derived from an EMBL/GenBank/DDBJ whole genome shotgun (WGS) entry which is preliminary data.</text>
</comment>
<organism evidence="3 4">
    <name type="scientific">[Haemophilus] felis</name>
    <dbReference type="NCBI Taxonomy" id="123822"/>
    <lineage>
        <taxon>Bacteria</taxon>
        <taxon>Pseudomonadati</taxon>
        <taxon>Pseudomonadota</taxon>
        <taxon>Gammaproteobacteria</taxon>
        <taxon>Pasteurellales</taxon>
        <taxon>Pasteurellaceae</taxon>
    </lineage>
</organism>
<protein>
    <recommendedName>
        <fullName evidence="5">DUF2213 domain-containing protein</fullName>
    </recommendedName>
</protein>
<feature type="coiled-coil region" evidence="1">
    <location>
        <begin position="243"/>
        <end position="277"/>
    </location>
</feature>
<dbReference type="AlphaFoldDB" id="A0A1T0B2L7"/>
<dbReference type="PIRSF" id="PIRSF029215">
    <property type="entry name" value="UCP029215"/>
    <property type="match status" value="1"/>
</dbReference>
<feature type="region of interest" description="Disordered" evidence="2">
    <location>
        <begin position="200"/>
        <end position="241"/>
    </location>
</feature>
<gene>
    <name evidence="3" type="ORF">B0188_05720</name>
</gene>
<dbReference type="Proteomes" id="UP000190023">
    <property type="component" value="Unassembled WGS sequence"/>
</dbReference>
<reference evidence="3 4" key="1">
    <citation type="submission" date="2017-02" db="EMBL/GenBank/DDBJ databases">
        <title>Draft genome sequence of Haemophilus felis CCUG 31170 type strain.</title>
        <authorList>
            <person name="Engstrom-Jakobsson H."/>
            <person name="Salva-Serra F."/>
            <person name="Thorell K."/>
            <person name="Gonzales-Siles L."/>
            <person name="Karlsson R."/>
            <person name="Boulund F."/>
            <person name="Engstrand L."/>
            <person name="Kristiansson E."/>
            <person name="Moore E."/>
        </authorList>
    </citation>
    <scope>NUCLEOTIDE SEQUENCE [LARGE SCALE GENOMIC DNA]</scope>
    <source>
        <strain evidence="3 4">CCUG 31170</strain>
    </source>
</reference>